<proteinExistence type="predicted"/>
<accession>A0A841HEY6</accession>
<sequence length="56" mass="6640">MVEYCDKCGTELGSSQERHQQYRIEHPSDSVETLKGRLCSDCFWELKEWLETEEVT</sequence>
<dbReference type="Proteomes" id="UP000642919">
    <property type="component" value="Unassembled WGS sequence"/>
</dbReference>
<comment type="caution">
    <text evidence="1">The sequence shown here is derived from an EMBL/GenBank/DDBJ whole genome shotgun (WGS) entry which is preliminary data.</text>
</comment>
<reference evidence="1" key="1">
    <citation type="submission" date="2020-08" db="EMBL/GenBank/DDBJ databases">
        <title>Genomic Encyclopedia of Type Strains, Phase IV (KMG-IV): sequencing the most valuable type-strain genomes for metagenomic binning, comparative biology and taxonomic classification.</title>
        <authorList>
            <person name="Goeker M."/>
        </authorList>
    </citation>
    <scope>NUCLEOTIDE SEQUENCE</scope>
    <source>
        <strain evidence="1">DSM 669</strain>
    </source>
</reference>
<gene>
    <name evidence="1" type="ORF">HNR49_002208</name>
</gene>
<dbReference type="RefSeq" id="WP_285270716.1">
    <property type="nucleotide sequence ID" value="NZ_JAQMIB010000085.1"/>
</dbReference>
<protein>
    <recommendedName>
        <fullName evidence="3">Small CPxCG-related zinc finger protein</fullName>
    </recommendedName>
</protein>
<evidence type="ECO:0000313" key="2">
    <source>
        <dbReference type="Proteomes" id="UP000642919"/>
    </source>
</evidence>
<dbReference type="EMBL" id="JACHGX010000009">
    <property type="protein sequence ID" value="MBB6090822.1"/>
    <property type="molecule type" value="Genomic_DNA"/>
</dbReference>
<dbReference type="AlphaFoldDB" id="A0A841HEY6"/>
<evidence type="ECO:0008006" key="3">
    <source>
        <dbReference type="Google" id="ProtNLM"/>
    </source>
</evidence>
<name>A0A841HEY6_HALSI</name>
<evidence type="ECO:0000313" key="1">
    <source>
        <dbReference type="EMBL" id="MBB6090822.1"/>
    </source>
</evidence>
<organism evidence="1 2">
    <name type="scientific">Halobacterium salinarum</name>
    <name type="common">Halobacterium halobium</name>
    <dbReference type="NCBI Taxonomy" id="2242"/>
    <lineage>
        <taxon>Archaea</taxon>
        <taxon>Methanobacteriati</taxon>
        <taxon>Methanobacteriota</taxon>
        <taxon>Stenosarchaea group</taxon>
        <taxon>Halobacteria</taxon>
        <taxon>Halobacteriales</taxon>
        <taxon>Halobacteriaceae</taxon>
        <taxon>Halobacterium</taxon>
    </lineage>
</organism>